<evidence type="ECO:0000256" key="14">
    <source>
        <dbReference type="ARBA" id="ARBA00022837"/>
    </source>
</evidence>
<dbReference type="AlphaFoldDB" id="A0AAD8G5H3"/>
<dbReference type="GO" id="GO:0006508">
    <property type="term" value="P:proteolysis"/>
    <property type="evidence" value="ECO:0007669"/>
    <property type="project" value="UniProtKB-KW"/>
</dbReference>
<comment type="catalytic activity">
    <reaction evidence="19">
        <text>Degradation of blood coagulation factors Va and VIIIa.</text>
        <dbReference type="EC" id="3.4.21.69"/>
    </reaction>
</comment>
<dbReference type="InterPro" id="IPR017857">
    <property type="entry name" value="Coagulation_fac-like_Gla_dom"/>
</dbReference>
<feature type="signal peptide" evidence="29">
    <location>
        <begin position="1"/>
        <end position="22"/>
    </location>
</feature>
<organism evidence="33 34">
    <name type="scientific">Acipenser oxyrinchus oxyrinchus</name>
    <dbReference type="NCBI Taxonomy" id="40147"/>
    <lineage>
        <taxon>Eukaryota</taxon>
        <taxon>Metazoa</taxon>
        <taxon>Chordata</taxon>
        <taxon>Craniata</taxon>
        <taxon>Vertebrata</taxon>
        <taxon>Euteleostomi</taxon>
        <taxon>Actinopterygii</taxon>
        <taxon>Chondrostei</taxon>
        <taxon>Acipenseriformes</taxon>
        <taxon>Acipenseridae</taxon>
        <taxon>Acipenser</taxon>
    </lineage>
</organism>
<dbReference type="SMART" id="SM00181">
    <property type="entry name" value="EGF"/>
    <property type="match status" value="4"/>
</dbReference>
<evidence type="ECO:0000256" key="19">
    <source>
        <dbReference type="ARBA" id="ARBA00036045"/>
    </source>
</evidence>
<keyword evidence="28" id="KW-1133">Transmembrane helix</keyword>
<evidence type="ECO:0000256" key="20">
    <source>
        <dbReference type="ARBA" id="ARBA00037553"/>
    </source>
</evidence>
<dbReference type="PROSITE" id="PS00135">
    <property type="entry name" value="TRYPSIN_SER"/>
    <property type="match status" value="2"/>
</dbReference>
<dbReference type="PROSITE" id="PS00022">
    <property type="entry name" value="EGF_1"/>
    <property type="match status" value="2"/>
</dbReference>
<dbReference type="InterPro" id="IPR001314">
    <property type="entry name" value="Peptidase_S1A"/>
</dbReference>
<evidence type="ECO:0000256" key="29">
    <source>
        <dbReference type="SAM" id="SignalP"/>
    </source>
</evidence>
<evidence type="ECO:0000256" key="27">
    <source>
        <dbReference type="RuleBase" id="RU363034"/>
    </source>
</evidence>
<evidence type="ECO:0000256" key="3">
    <source>
        <dbReference type="ARBA" id="ARBA00004613"/>
    </source>
</evidence>
<dbReference type="InterPro" id="IPR033116">
    <property type="entry name" value="TRYPSIN_SER"/>
</dbReference>
<evidence type="ECO:0000256" key="6">
    <source>
        <dbReference type="ARBA" id="ARBA00022536"/>
    </source>
</evidence>
<keyword evidence="13 27" id="KW-0720">Serine protease</keyword>
<comment type="caution">
    <text evidence="26">Lacks conserved residue(s) required for the propagation of feature annotation.</text>
</comment>
<dbReference type="PROSITE" id="PS00011">
    <property type="entry name" value="GLA_1"/>
    <property type="match status" value="1"/>
</dbReference>
<dbReference type="GO" id="GO:0007596">
    <property type="term" value="P:blood coagulation"/>
    <property type="evidence" value="ECO:0007669"/>
    <property type="project" value="UniProtKB-KW"/>
</dbReference>
<feature type="domain" description="EGF-like" evidence="30">
    <location>
        <begin position="90"/>
        <end position="125"/>
    </location>
</feature>
<dbReference type="FunFam" id="4.10.740.10:FF:000001">
    <property type="entry name" value="vitamin K-dependent protein S"/>
    <property type="match status" value="2"/>
</dbReference>
<name>A0AAD8G5H3_ACIOX</name>
<evidence type="ECO:0000256" key="10">
    <source>
        <dbReference type="ARBA" id="ARBA00022737"/>
    </source>
</evidence>
<evidence type="ECO:0000313" key="33">
    <source>
        <dbReference type="EMBL" id="KAK1168693.1"/>
    </source>
</evidence>
<evidence type="ECO:0000256" key="23">
    <source>
        <dbReference type="ARBA" id="ARBA00041306"/>
    </source>
</evidence>
<feature type="disulfide bond" evidence="26">
    <location>
        <begin position="94"/>
        <end position="104"/>
    </location>
</feature>
<evidence type="ECO:0000259" key="30">
    <source>
        <dbReference type="PROSITE" id="PS50026"/>
    </source>
</evidence>
<dbReference type="InterPro" id="IPR000294">
    <property type="entry name" value="GLA_domain"/>
</dbReference>
<evidence type="ECO:0000256" key="8">
    <source>
        <dbReference type="ARBA" id="ARBA00022685"/>
    </source>
</evidence>
<comment type="caution">
    <text evidence="33">The sequence shown here is derived from an EMBL/GenBank/DDBJ whole genome shotgun (WGS) entry which is preliminary data.</text>
</comment>
<evidence type="ECO:0000256" key="9">
    <source>
        <dbReference type="ARBA" id="ARBA00022696"/>
    </source>
</evidence>
<evidence type="ECO:0000256" key="22">
    <source>
        <dbReference type="ARBA" id="ARBA00040219"/>
    </source>
</evidence>
<dbReference type="InterPro" id="IPR000152">
    <property type="entry name" value="EGF-type_Asp/Asn_hydroxyl_site"/>
</dbReference>
<dbReference type="SUPFAM" id="SSF50494">
    <property type="entry name" value="Trypsin-like serine proteases"/>
    <property type="match status" value="2"/>
</dbReference>
<dbReference type="InterPro" id="IPR050442">
    <property type="entry name" value="Peptidase_S1_coag_factors"/>
</dbReference>
<dbReference type="FunFam" id="2.40.10.10:FF:000003">
    <property type="entry name" value="Transmembrane serine protease 3"/>
    <property type="match status" value="1"/>
</dbReference>
<feature type="chain" id="PRO_5042137168" description="Vitamin K-dependent protein C" evidence="29">
    <location>
        <begin position="23"/>
        <end position="918"/>
    </location>
</feature>
<keyword evidence="5" id="KW-0964">Secreted</keyword>
<dbReference type="GO" id="GO:0005783">
    <property type="term" value="C:endoplasmic reticulum"/>
    <property type="evidence" value="ECO:0007669"/>
    <property type="project" value="UniProtKB-SubCell"/>
</dbReference>
<dbReference type="PROSITE" id="PS50998">
    <property type="entry name" value="GLA_2"/>
    <property type="match status" value="2"/>
</dbReference>
<feature type="domain" description="EGF-like" evidence="30">
    <location>
        <begin position="536"/>
        <end position="572"/>
    </location>
</feature>
<dbReference type="EMBL" id="JAGXEW010000008">
    <property type="protein sequence ID" value="KAK1168693.1"/>
    <property type="molecule type" value="Genomic_DNA"/>
</dbReference>
<dbReference type="InterPro" id="IPR018114">
    <property type="entry name" value="TRYPSIN_HIS"/>
</dbReference>
<dbReference type="PANTHER" id="PTHR24278">
    <property type="entry name" value="COAGULATION FACTOR"/>
    <property type="match status" value="1"/>
</dbReference>
<dbReference type="GO" id="GO:0005615">
    <property type="term" value="C:extracellular space"/>
    <property type="evidence" value="ECO:0007669"/>
    <property type="project" value="TreeGrafter"/>
</dbReference>
<keyword evidence="11 27" id="KW-0378">Hydrolase</keyword>
<dbReference type="Gene3D" id="2.10.25.10">
    <property type="entry name" value="Laminin"/>
    <property type="match status" value="4"/>
</dbReference>
<evidence type="ECO:0000256" key="2">
    <source>
        <dbReference type="ARBA" id="ARBA00004555"/>
    </source>
</evidence>
<protein>
    <recommendedName>
        <fullName evidence="22">Vitamin K-dependent protein C</fullName>
        <ecNumber evidence="21">3.4.21.69</ecNumber>
    </recommendedName>
    <alternativeName>
        <fullName evidence="25">Anticoagulant protein C</fullName>
    </alternativeName>
    <alternativeName>
        <fullName evidence="23">Autoprothrombin IIA</fullName>
    </alternativeName>
    <alternativeName>
        <fullName evidence="24">Blood coagulation factor XIV</fullName>
    </alternativeName>
</protein>
<keyword evidence="4" id="KW-0301">Gamma-carboxyglutamic acid</keyword>
<dbReference type="PROSITE" id="PS01187">
    <property type="entry name" value="EGF_CA"/>
    <property type="match status" value="1"/>
</dbReference>
<dbReference type="PROSITE" id="PS50240">
    <property type="entry name" value="TRYPSIN_DOM"/>
    <property type="match status" value="2"/>
</dbReference>
<evidence type="ECO:0000313" key="34">
    <source>
        <dbReference type="Proteomes" id="UP001230051"/>
    </source>
</evidence>
<dbReference type="PROSITE" id="PS00010">
    <property type="entry name" value="ASX_HYDROXYL"/>
    <property type="match status" value="1"/>
</dbReference>
<keyword evidence="7 27" id="KW-0645">Protease</keyword>
<feature type="domain" description="Gla" evidence="32">
    <location>
        <begin position="40"/>
        <end position="90"/>
    </location>
</feature>
<proteinExistence type="predicted"/>
<comment type="function">
    <text evidence="20">Protein C is a vitamin K-dependent serine protease that regulates blood coagulation by inactivating factors Va and VIIIa in the presence of calcium ions and phospholipids. Exerts a protective effect on the endothelial cell barrier function.</text>
</comment>
<keyword evidence="9" id="KW-0356">Hemostasis</keyword>
<keyword evidence="6 26" id="KW-0245">EGF-like domain</keyword>
<dbReference type="Proteomes" id="UP001230051">
    <property type="component" value="Unassembled WGS sequence"/>
</dbReference>
<keyword evidence="16" id="KW-0094">Blood coagulation</keyword>
<keyword evidence="10" id="KW-0677">Repeat</keyword>
<evidence type="ECO:0000256" key="7">
    <source>
        <dbReference type="ARBA" id="ARBA00022670"/>
    </source>
</evidence>
<evidence type="ECO:0000256" key="11">
    <source>
        <dbReference type="ARBA" id="ARBA00022801"/>
    </source>
</evidence>
<keyword evidence="15" id="KW-0333">Golgi apparatus</keyword>
<dbReference type="SUPFAM" id="SSF57630">
    <property type="entry name" value="GLA-domain"/>
    <property type="match status" value="2"/>
</dbReference>
<evidence type="ECO:0000256" key="13">
    <source>
        <dbReference type="ARBA" id="ARBA00022825"/>
    </source>
</evidence>
<feature type="domain" description="Gla" evidence="32">
    <location>
        <begin position="487"/>
        <end position="533"/>
    </location>
</feature>
<accession>A0AAD8G5H3</accession>
<dbReference type="CDD" id="cd00054">
    <property type="entry name" value="EGF_CA"/>
    <property type="match status" value="2"/>
</dbReference>
<reference evidence="33" key="1">
    <citation type="submission" date="2022-02" db="EMBL/GenBank/DDBJ databases">
        <title>Atlantic sturgeon de novo genome assembly.</title>
        <authorList>
            <person name="Stock M."/>
            <person name="Klopp C."/>
            <person name="Guiguen Y."/>
            <person name="Cabau C."/>
            <person name="Parinello H."/>
            <person name="Santidrian Yebra-Pimentel E."/>
            <person name="Kuhl H."/>
            <person name="Dirks R.P."/>
            <person name="Guessner J."/>
            <person name="Wuertz S."/>
            <person name="Du K."/>
            <person name="Schartl M."/>
        </authorList>
    </citation>
    <scope>NUCLEOTIDE SEQUENCE</scope>
    <source>
        <strain evidence="33">STURGEONOMICS-FGT-2020</strain>
        <tissue evidence="33">Whole blood</tissue>
    </source>
</reference>
<keyword evidence="28" id="KW-0472">Membrane</keyword>
<evidence type="ECO:0000256" key="5">
    <source>
        <dbReference type="ARBA" id="ARBA00022525"/>
    </source>
</evidence>
<comment type="subcellular location">
    <subcellularLocation>
        <location evidence="1">Endoplasmic reticulum</location>
    </subcellularLocation>
    <subcellularLocation>
        <location evidence="2">Golgi apparatus</location>
    </subcellularLocation>
    <subcellularLocation>
        <location evidence="3">Secreted</location>
    </subcellularLocation>
</comment>
<dbReference type="GO" id="GO:0005509">
    <property type="term" value="F:calcium ion binding"/>
    <property type="evidence" value="ECO:0007669"/>
    <property type="project" value="InterPro"/>
</dbReference>
<dbReference type="SMART" id="SM00179">
    <property type="entry name" value="EGF_CA"/>
    <property type="match status" value="2"/>
</dbReference>
<dbReference type="InterPro" id="IPR000742">
    <property type="entry name" value="EGF"/>
</dbReference>
<dbReference type="PROSITE" id="PS00134">
    <property type="entry name" value="TRYPSIN_HIS"/>
    <property type="match status" value="2"/>
</dbReference>
<dbReference type="InterPro" id="IPR013032">
    <property type="entry name" value="EGF-like_CS"/>
</dbReference>
<dbReference type="FunFam" id="2.40.10.10:FF:000068">
    <property type="entry name" value="transmembrane protease serine 2"/>
    <property type="match status" value="1"/>
</dbReference>
<feature type="disulfide bond" evidence="26">
    <location>
        <begin position="115"/>
        <end position="124"/>
    </location>
</feature>
<evidence type="ECO:0000256" key="18">
    <source>
        <dbReference type="ARBA" id="ARBA00023180"/>
    </source>
</evidence>
<dbReference type="Gene3D" id="4.10.740.10">
    <property type="entry name" value="Coagulation Factor IX"/>
    <property type="match status" value="2"/>
</dbReference>
<evidence type="ECO:0000256" key="4">
    <source>
        <dbReference type="ARBA" id="ARBA00022479"/>
    </source>
</evidence>
<dbReference type="Pfam" id="PF00089">
    <property type="entry name" value="Trypsin"/>
    <property type="match status" value="2"/>
</dbReference>
<dbReference type="InterPro" id="IPR018097">
    <property type="entry name" value="EGF_Ca-bd_CS"/>
</dbReference>
<evidence type="ECO:0000256" key="17">
    <source>
        <dbReference type="ARBA" id="ARBA00023157"/>
    </source>
</evidence>
<feature type="transmembrane region" description="Helical" evidence="28">
    <location>
        <begin position="446"/>
        <end position="466"/>
    </location>
</feature>
<dbReference type="InterPro" id="IPR035972">
    <property type="entry name" value="GLA-like_dom_SF"/>
</dbReference>
<evidence type="ECO:0000256" key="1">
    <source>
        <dbReference type="ARBA" id="ARBA00004240"/>
    </source>
</evidence>
<evidence type="ECO:0000259" key="32">
    <source>
        <dbReference type="PROSITE" id="PS50998"/>
    </source>
</evidence>
<evidence type="ECO:0000256" key="24">
    <source>
        <dbReference type="ARBA" id="ARBA00042403"/>
    </source>
</evidence>
<dbReference type="InterPro" id="IPR009003">
    <property type="entry name" value="Peptidase_S1_PA"/>
</dbReference>
<evidence type="ECO:0000256" key="28">
    <source>
        <dbReference type="SAM" id="Phobius"/>
    </source>
</evidence>
<evidence type="ECO:0000256" key="16">
    <source>
        <dbReference type="ARBA" id="ARBA00023084"/>
    </source>
</evidence>
<keyword evidence="34" id="KW-1185">Reference proteome</keyword>
<evidence type="ECO:0000259" key="31">
    <source>
        <dbReference type="PROSITE" id="PS50240"/>
    </source>
</evidence>
<dbReference type="Gene3D" id="2.40.10.10">
    <property type="entry name" value="Trypsin-like serine proteases"/>
    <property type="match status" value="4"/>
</dbReference>
<feature type="domain" description="Peptidase S1" evidence="31">
    <location>
        <begin position="658"/>
        <end position="912"/>
    </location>
</feature>
<dbReference type="PRINTS" id="PR00722">
    <property type="entry name" value="CHYMOTRYPSIN"/>
</dbReference>
<evidence type="ECO:0000256" key="15">
    <source>
        <dbReference type="ARBA" id="ARBA00023034"/>
    </source>
</evidence>
<dbReference type="SMART" id="SM00020">
    <property type="entry name" value="Tryp_SPc"/>
    <property type="match status" value="2"/>
</dbReference>
<dbReference type="InterPro" id="IPR001254">
    <property type="entry name" value="Trypsin_dom"/>
</dbReference>
<evidence type="ECO:0000256" key="12">
    <source>
        <dbReference type="ARBA" id="ARBA00022824"/>
    </source>
</evidence>
<dbReference type="CDD" id="cd00190">
    <property type="entry name" value="Tryp_SPc"/>
    <property type="match status" value="2"/>
</dbReference>
<dbReference type="Pfam" id="PF00008">
    <property type="entry name" value="EGF"/>
    <property type="match status" value="1"/>
</dbReference>
<dbReference type="SMART" id="SM00069">
    <property type="entry name" value="GLA"/>
    <property type="match status" value="2"/>
</dbReference>
<keyword evidence="14" id="KW-0106">Calcium</keyword>
<keyword evidence="8" id="KW-0165">Cleavage on pair of basic residues</keyword>
<evidence type="ECO:0000256" key="21">
    <source>
        <dbReference type="ARBA" id="ARBA00038995"/>
    </source>
</evidence>
<dbReference type="Pfam" id="PF14670">
    <property type="entry name" value="FXa_inhibition"/>
    <property type="match status" value="2"/>
</dbReference>
<dbReference type="PRINTS" id="PR00001">
    <property type="entry name" value="GLABLOOD"/>
</dbReference>
<dbReference type="GO" id="GO:0004252">
    <property type="term" value="F:serine-type endopeptidase activity"/>
    <property type="evidence" value="ECO:0007669"/>
    <property type="project" value="UniProtKB-EC"/>
</dbReference>
<keyword evidence="28" id="KW-0812">Transmembrane</keyword>
<gene>
    <name evidence="33" type="ORF">AOXY_G9515</name>
</gene>
<evidence type="ECO:0000256" key="25">
    <source>
        <dbReference type="ARBA" id="ARBA00042906"/>
    </source>
</evidence>
<dbReference type="EC" id="3.4.21.69" evidence="21"/>
<dbReference type="Pfam" id="PF00594">
    <property type="entry name" value="Gla"/>
    <property type="match status" value="2"/>
</dbReference>
<evidence type="ECO:0000256" key="26">
    <source>
        <dbReference type="PROSITE-ProRule" id="PRU00076"/>
    </source>
</evidence>
<keyword evidence="12" id="KW-0256">Endoplasmic reticulum</keyword>
<dbReference type="InterPro" id="IPR043504">
    <property type="entry name" value="Peptidase_S1_PA_chymotrypsin"/>
</dbReference>
<dbReference type="PROSITE" id="PS50026">
    <property type="entry name" value="EGF_3"/>
    <property type="match status" value="2"/>
</dbReference>
<keyword evidence="29" id="KW-0732">Signal</keyword>
<feature type="disulfide bond" evidence="26">
    <location>
        <begin position="562"/>
        <end position="571"/>
    </location>
</feature>
<keyword evidence="18" id="KW-0325">Glycoprotein</keyword>
<keyword evidence="17 26" id="KW-1015">Disulfide bond</keyword>
<feature type="domain" description="Peptidase S1" evidence="31">
    <location>
        <begin position="203"/>
        <end position="437"/>
    </location>
</feature>
<dbReference type="Pfam" id="PF12661">
    <property type="entry name" value="hEGF"/>
    <property type="match status" value="1"/>
</dbReference>
<sequence>MGKSSLVVPFLVALWVTSVIQASVFYSSRQANSVLRIHKRANSLLEEIKPGNLERECFEEHCSMEEAREIFKTSEATVSRPAHAYPLFSDGDQCLSNPCYNGTCIDQTGDFFCDCKPEFEGRLCQFPVFATNCSDDNGGCDHICKEDPDKKRRLCSCLPGYELKNNHRQCQATDPFPCGKVQVEKAEKPELIDLNEPRFMPWVTGGEKGKKGQSPWQALILNAMGRFHCGGVLIDHSWVLTAAHCVHDGTKFSVRLGDYERRRIEDTEITIPVSEIVRHAKHDRDTADNDIALLRLQTPVTYTKFIVPVCLPQRNLAEQVLMRNGTKVTVTGWGRERENSTSYSSALNFIEIPLAPLEQCAEIMLNQLTDNMLCAGVLGGSKDACSGDSGGPMVTNFKRYWFLVGLVSWGEGCGRMDKLGVYTKVSSYLEWIENVRMEKNSRSSCFNMVISSCFHIFLFFACLGTISCTPVFMEKAAANGVLKRRIRANYFLEEIKPGNLERECNEEVCSFEEAYEIFKNNEKTDEFWNKYNGQTNKNICKQIHCENGGICIVSDGDYSCQCPPRFEGSRCEAEVFKCEYKNGGCQQYCTKRYNSASVQCSCARDYRLEEDGKTCEKIVDFPCGMKQYSPYRSRSLLDEMLSLNNTEENDYMDLNETVAGGNATNHTLPEPGQAMETDGHCGGMLCRRGECPWQVYIHQKNDFGFCGGTLITDRWVVSAAHCFEEITPHHVTIGNFDKLRRDLDEQKILVEKLVVHPHFHSATFDSDIALLYLAQPAGLGTYATPLCLPNTNLAKLMLQEGNKGQASGWGNTRFLGRSSRFLLRVALPVVSYEKCMKSTSQVITDNMFCAGYLQEPMDSCHGDSGGPFAMHYKDTWYLTGVISWGERCAAKGKYGVYTRVSNYLSWIQDTVSSQKTTA</sequence>
<dbReference type="InterPro" id="IPR001881">
    <property type="entry name" value="EGF-like_Ca-bd_dom"/>
</dbReference>
<dbReference type="GO" id="GO:0005794">
    <property type="term" value="C:Golgi apparatus"/>
    <property type="evidence" value="ECO:0007669"/>
    <property type="project" value="UniProtKB-SubCell"/>
</dbReference>
<dbReference type="SUPFAM" id="SSF57196">
    <property type="entry name" value="EGF/Laminin"/>
    <property type="match status" value="2"/>
</dbReference>
<dbReference type="PANTHER" id="PTHR24278:SF0">
    <property type="entry name" value="VITAMIN K-DEPENDENT PROTEIN C"/>
    <property type="match status" value="1"/>
</dbReference>